<dbReference type="GO" id="GO:0004452">
    <property type="term" value="F:isopentenyl-diphosphate delta-isomerase activity"/>
    <property type="evidence" value="ECO:0007669"/>
    <property type="project" value="UniProtKB-UniRule"/>
</dbReference>
<feature type="binding site" evidence="11">
    <location>
        <position position="152"/>
    </location>
    <ligand>
        <name>substrate</name>
    </ligand>
</feature>
<reference evidence="13 14" key="1">
    <citation type="submission" date="2016-12" db="EMBL/GenBank/DDBJ databases">
        <title>The whole genome sequencing and assembly of Bacillus cohnii DSM 6307T strain.</title>
        <authorList>
            <person name="Lee Y.-J."/>
            <person name="Yi H."/>
            <person name="Bahn Y.-S."/>
            <person name="Kim J.F."/>
            <person name="Lee D.-W."/>
        </authorList>
    </citation>
    <scope>NUCLEOTIDE SEQUENCE [LARGE SCALE GENOMIC DNA]</scope>
    <source>
        <strain evidence="13 14">DSM 6307</strain>
    </source>
</reference>
<dbReference type="GO" id="GO:0070402">
    <property type="term" value="F:NADPH binding"/>
    <property type="evidence" value="ECO:0007669"/>
    <property type="project" value="UniProtKB-UniRule"/>
</dbReference>
<evidence type="ECO:0000313" key="14">
    <source>
        <dbReference type="Proteomes" id="UP000215224"/>
    </source>
</evidence>
<dbReference type="SUPFAM" id="SSF51395">
    <property type="entry name" value="FMN-linked oxidoreductases"/>
    <property type="match status" value="1"/>
</dbReference>
<comment type="function">
    <text evidence="11">Involved in the biosynthesis of isoprenoids. Catalyzes the 1,3-allylic rearrangement of the homoallylic substrate isopentenyl (IPP) to its allylic isomer, dimethylallyl diphosphate (DMAPP).</text>
</comment>
<feature type="binding site" evidence="11">
    <location>
        <begin position="280"/>
        <end position="281"/>
    </location>
    <ligand>
        <name>FMN</name>
        <dbReference type="ChEBI" id="CHEBI:58210"/>
    </ligand>
</feature>
<evidence type="ECO:0000256" key="1">
    <source>
        <dbReference type="ARBA" id="ARBA00001917"/>
    </source>
</evidence>
<keyword evidence="7 11" id="KW-0521">NADP</keyword>
<evidence type="ECO:0000256" key="11">
    <source>
        <dbReference type="HAMAP-Rule" id="MF_00354"/>
    </source>
</evidence>
<evidence type="ECO:0000256" key="6">
    <source>
        <dbReference type="ARBA" id="ARBA00022842"/>
    </source>
</evidence>
<evidence type="ECO:0000259" key="12">
    <source>
        <dbReference type="Pfam" id="PF01070"/>
    </source>
</evidence>
<comment type="caution">
    <text evidence="11">Lacks conserved residue(s) required for the propagation of feature annotation.</text>
</comment>
<evidence type="ECO:0000313" key="13">
    <source>
        <dbReference type="EMBL" id="AST92267.1"/>
    </source>
</evidence>
<dbReference type="GO" id="GO:0000287">
    <property type="term" value="F:magnesium ion binding"/>
    <property type="evidence" value="ECO:0007669"/>
    <property type="project" value="UniProtKB-UniRule"/>
</dbReference>
<name>A0A223KSB9_9BACI</name>
<feature type="domain" description="FMN-dependent dehydrogenase" evidence="12">
    <location>
        <begin position="167"/>
        <end position="326"/>
    </location>
</feature>
<dbReference type="GO" id="GO:0010181">
    <property type="term" value="F:FMN binding"/>
    <property type="evidence" value="ECO:0007669"/>
    <property type="project" value="UniProtKB-UniRule"/>
</dbReference>
<evidence type="ECO:0000256" key="7">
    <source>
        <dbReference type="ARBA" id="ARBA00022857"/>
    </source>
</evidence>
<comment type="cofactor">
    <cofactor evidence="11">
        <name>Mg(2+)</name>
        <dbReference type="ChEBI" id="CHEBI:18420"/>
    </cofactor>
</comment>
<dbReference type="EMBL" id="CP018866">
    <property type="protein sequence ID" value="AST92267.1"/>
    <property type="molecule type" value="Genomic_DNA"/>
</dbReference>
<keyword evidence="8 11" id="KW-0414">Isoprene biosynthesis</keyword>
<keyword evidence="4 11" id="KW-0288">FMN</keyword>
<keyword evidence="9 11" id="KW-0413">Isomerase</keyword>
<feature type="binding site" evidence="11">
    <location>
        <position position="153"/>
    </location>
    <ligand>
        <name>Mg(2+)</name>
        <dbReference type="ChEBI" id="CHEBI:18420"/>
    </ligand>
</feature>
<feature type="binding site" evidence="11">
    <location>
        <begin position="62"/>
        <end position="64"/>
    </location>
    <ligand>
        <name>FMN</name>
        <dbReference type="ChEBI" id="CHEBI:58210"/>
    </ligand>
</feature>
<dbReference type="EC" id="5.3.3.2" evidence="11"/>
<comment type="subcellular location">
    <subcellularLocation>
        <location evidence="11">Cytoplasm</location>
    </subcellularLocation>
</comment>
<dbReference type="STRING" id="1314751.GCA_001591425_04108"/>
<comment type="subunit">
    <text evidence="10 11">Homooctamer. Dimer of tetramers.</text>
</comment>
<evidence type="ECO:0000256" key="8">
    <source>
        <dbReference type="ARBA" id="ARBA00023229"/>
    </source>
</evidence>
<keyword evidence="6 11" id="KW-0460">Magnesium</keyword>
<keyword evidence="3 11" id="KW-0285">Flavoprotein</keyword>
<dbReference type="PANTHER" id="PTHR43665:SF1">
    <property type="entry name" value="ISOPENTENYL-DIPHOSPHATE DELTA-ISOMERASE"/>
    <property type="match status" value="1"/>
</dbReference>
<evidence type="ECO:0000256" key="10">
    <source>
        <dbReference type="ARBA" id="ARBA00025810"/>
    </source>
</evidence>
<comment type="cofactor">
    <cofactor evidence="1 11">
        <name>FMN</name>
        <dbReference type="ChEBI" id="CHEBI:58210"/>
    </cofactor>
</comment>
<accession>A0A223KSB9</accession>
<dbReference type="InterPro" id="IPR011179">
    <property type="entry name" value="IPdP_isomerase"/>
</dbReference>
<feature type="binding site" evidence="11">
    <location>
        <position position="184"/>
    </location>
    <ligand>
        <name>FMN</name>
        <dbReference type="ChEBI" id="CHEBI:58210"/>
    </ligand>
</feature>
<dbReference type="GO" id="GO:0005737">
    <property type="term" value="C:cytoplasm"/>
    <property type="evidence" value="ECO:0007669"/>
    <property type="project" value="UniProtKB-SubCell"/>
</dbReference>
<evidence type="ECO:0000256" key="4">
    <source>
        <dbReference type="ARBA" id="ARBA00022643"/>
    </source>
</evidence>
<feature type="binding site" evidence="11">
    <location>
        <position position="214"/>
    </location>
    <ligand>
        <name>FMN</name>
        <dbReference type="ChEBI" id="CHEBI:58210"/>
    </ligand>
</feature>
<dbReference type="RefSeq" id="WP_066420188.1">
    <property type="nucleotide sequence ID" value="NZ_CP018866.1"/>
</dbReference>
<dbReference type="HAMAP" id="MF_00354">
    <property type="entry name" value="Idi_2"/>
    <property type="match status" value="1"/>
</dbReference>
<dbReference type="GO" id="GO:0008299">
    <property type="term" value="P:isoprenoid biosynthetic process"/>
    <property type="evidence" value="ECO:0007669"/>
    <property type="project" value="UniProtKB-UniRule"/>
</dbReference>
<dbReference type="PANTHER" id="PTHR43665">
    <property type="entry name" value="ISOPENTENYL-DIPHOSPHATE DELTA-ISOMERASE"/>
    <property type="match status" value="1"/>
</dbReference>
<feature type="binding site" evidence="11">
    <location>
        <position position="93"/>
    </location>
    <ligand>
        <name>FMN</name>
        <dbReference type="ChEBI" id="CHEBI:58210"/>
    </ligand>
</feature>
<feature type="binding site" evidence="11">
    <location>
        <position position="209"/>
    </location>
    <ligand>
        <name>FMN</name>
        <dbReference type="ChEBI" id="CHEBI:58210"/>
    </ligand>
</feature>
<keyword evidence="14" id="KW-1185">Reference proteome</keyword>
<evidence type="ECO:0000256" key="3">
    <source>
        <dbReference type="ARBA" id="ARBA00022630"/>
    </source>
</evidence>
<dbReference type="InterPro" id="IPR013785">
    <property type="entry name" value="Aldolase_TIM"/>
</dbReference>
<dbReference type="PIRSF" id="PIRSF003314">
    <property type="entry name" value="IPP_isomerase"/>
    <property type="match status" value="1"/>
</dbReference>
<comment type="catalytic activity">
    <reaction evidence="11">
        <text>isopentenyl diphosphate = dimethylallyl diphosphate</text>
        <dbReference type="Rhea" id="RHEA:23284"/>
        <dbReference type="ChEBI" id="CHEBI:57623"/>
        <dbReference type="ChEBI" id="CHEBI:128769"/>
        <dbReference type="EC" id="5.3.3.2"/>
    </reaction>
</comment>
<comment type="cofactor">
    <cofactor evidence="11">
        <name>NADPH</name>
        <dbReference type="ChEBI" id="CHEBI:57783"/>
    </cofactor>
</comment>
<dbReference type="CDD" id="cd02811">
    <property type="entry name" value="IDI-2_FMN"/>
    <property type="match status" value="1"/>
</dbReference>
<organism evidence="13 14">
    <name type="scientific">Sutcliffiella cohnii</name>
    <dbReference type="NCBI Taxonomy" id="33932"/>
    <lineage>
        <taxon>Bacteria</taxon>
        <taxon>Bacillati</taxon>
        <taxon>Bacillota</taxon>
        <taxon>Bacilli</taxon>
        <taxon>Bacillales</taxon>
        <taxon>Bacillaceae</taxon>
        <taxon>Sutcliffiella</taxon>
    </lineage>
</organism>
<dbReference type="NCBIfam" id="TIGR02151">
    <property type="entry name" value="IPP_isom_2"/>
    <property type="match status" value="1"/>
</dbReference>
<proteinExistence type="inferred from homology"/>
<feature type="binding site" evidence="11">
    <location>
        <begin position="6"/>
        <end position="7"/>
    </location>
    <ligand>
        <name>substrate</name>
    </ligand>
</feature>
<dbReference type="Proteomes" id="UP000215224">
    <property type="component" value="Chromosome"/>
</dbReference>
<dbReference type="AlphaFoldDB" id="A0A223KSB9"/>
<dbReference type="InterPro" id="IPR000262">
    <property type="entry name" value="FMN-dep_DH"/>
</dbReference>
<dbReference type="KEGG" id="bcoh:BC6307_13705"/>
<evidence type="ECO:0000256" key="2">
    <source>
        <dbReference type="ARBA" id="ARBA00022490"/>
    </source>
</evidence>
<evidence type="ECO:0000256" key="5">
    <source>
        <dbReference type="ARBA" id="ARBA00022723"/>
    </source>
</evidence>
<keyword evidence="5 11" id="KW-0479">Metal-binding</keyword>
<dbReference type="SMART" id="SM01240">
    <property type="entry name" value="IMPDH"/>
    <property type="match status" value="1"/>
</dbReference>
<dbReference type="Pfam" id="PF01070">
    <property type="entry name" value="FMN_dh"/>
    <property type="match status" value="1"/>
</dbReference>
<evidence type="ECO:0000256" key="9">
    <source>
        <dbReference type="ARBA" id="ARBA00023235"/>
    </source>
</evidence>
<dbReference type="Gene3D" id="3.20.20.70">
    <property type="entry name" value="Aldolase class I"/>
    <property type="match status" value="1"/>
</dbReference>
<keyword evidence="2 11" id="KW-0963">Cytoplasm</keyword>
<comment type="similarity">
    <text evidence="11">Belongs to the IPP isomerase type 2 family.</text>
</comment>
<gene>
    <name evidence="11" type="primary">fni</name>
    <name evidence="13" type="ORF">BC6307_13705</name>
</gene>
<sequence length="348" mass="37684">MSRAERKADHIRHALVTGQMREHGFEDVMFVHQSLPNTSVKNINLETNIGTMNVKTPMFINAMTGGGGDKTYAINKQLASVANECGLPIALGSQMSAIKDQSEVNTYKVVREVNRNGIIFANLGSEATSEQALRAVDMVGANALQVHLNVIQELVMPEGDRNFINAIKRIEEIVKVLQVPVIVKETGFGISKEAATLLKEVGVSIIDVSGFGGTNFSKIENERRQHPMSYFNDWGITTAAAIAEVKHGAPTTSIISSGGIQSAMDIAKSIALGASAVGMAGFLLSVLMNDGEEQLLNEIKLIHEDLTYIMVALGAETIPDLQKSKIVIKGNTHHWLNERGISTKKYSS</sequence>
<dbReference type="GO" id="GO:0016491">
    <property type="term" value="F:oxidoreductase activity"/>
    <property type="evidence" value="ECO:0007669"/>
    <property type="project" value="InterPro"/>
</dbReference>
<feature type="binding site" evidence="11">
    <location>
        <position position="122"/>
    </location>
    <ligand>
        <name>FMN</name>
        <dbReference type="ChEBI" id="CHEBI:58210"/>
    </ligand>
</feature>
<protein>
    <recommendedName>
        <fullName evidence="11">Isopentenyl-diphosphate delta-isomerase</fullName>
        <shortName evidence="11">IPP isomerase</shortName>
        <ecNumber evidence="11">5.3.3.2</ecNumber>
    </recommendedName>
    <alternativeName>
        <fullName evidence="11">Isopentenyl diphosphate:dimethylallyl diphosphate isomerase</fullName>
    </alternativeName>
    <alternativeName>
        <fullName evidence="11">Isopentenyl pyrophosphate isomerase</fullName>
    </alternativeName>
    <alternativeName>
        <fullName evidence="11">Type 2 isopentenyl diphosphate isomerase</fullName>
        <shortName evidence="11">IDI-2</shortName>
    </alternativeName>
</protein>